<dbReference type="FunCoup" id="A0A165A3S3">
    <property type="interactions" value="66"/>
</dbReference>
<evidence type="ECO:0000313" key="3">
    <source>
        <dbReference type="EMBL" id="KZF19908.1"/>
    </source>
</evidence>
<dbReference type="Gene3D" id="3.30.559.10">
    <property type="entry name" value="Chloramphenicol acetyltransferase-like domain"/>
    <property type="match status" value="2"/>
</dbReference>
<reference evidence="3 4" key="1">
    <citation type="journal article" date="2016" name="Fungal Biol.">
        <title>The genome of Xylona heveae provides a window into fungal endophytism.</title>
        <authorList>
            <person name="Gazis R."/>
            <person name="Kuo A."/>
            <person name="Riley R."/>
            <person name="LaButti K."/>
            <person name="Lipzen A."/>
            <person name="Lin J."/>
            <person name="Amirebrahimi M."/>
            <person name="Hesse C.N."/>
            <person name="Spatafora J.W."/>
            <person name="Henrissat B."/>
            <person name="Hainaut M."/>
            <person name="Grigoriev I.V."/>
            <person name="Hibbett D.S."/>
        </authorList>
    </citation>
    <scope>NUCLEOTIDE SEQUENCE [LARGE SCALE GENOMIC DNA]</scope>
    <source>
        <strain evidence="3 4">TC161</strain>
    </source>
</reference>
<keyword evidence="4" id="KW-1185">Reference proteome</keyword>
<dbReference type="InterPro" id="IPR023213">
    <property type="entry name" value="CAT-like_dom_sf"/>
</dbReference>
<dbReference type="AlphaFoldDB" id="A0A165A3S3"/>
<accession>A0A165A3S3</accession>
<evidence type="ECO:0000313" key="4">
    <source>
        <dbReference type="Proteomes" id="UP000076632"/>
    </source>
</evidence>
<sequence>MHIEKEDIFGQLPGLNIYTQICLCYSLANDNNILHSAIIDALTNGLEGLTASFPWVAGQVVNEGSSEGNTGVFKIKPYQKIPPLAVKDLRHDPSAPTMNALRQAEFPFRMLDESVIAPRSTLPGIFGASPSDPTPILLVQVNFIDGGIIVTFLGQHQAMDMTGQGQIMHLLSKACHGESFINQELSIGNLARGNMIPLLDDNLNGLKTKIANQIVQSALSDPIAFSKPSGSAIPEHDGPTPQAPPSCSWAYLAFPAAALTALKSLATRTLPSSLSSGFVSTDDALSVFLWQSITRVRLPRFSDSTLSTTSTFARAVDVRRYLNVSSTYPGFVQNMAYSTYTLQQLVEEPLGTVASQLRSEVDPNISNIGYRTRALATVLDGTPDKTIASLAATIDLSSDIMLSSWAKVDCYDLDFNFGLGQPEAVRRPQFTPVESLLYLLPRNPDGEIAVAVCLRDEDMQRLQADEELKKHARFIV</sequence>
<keyword evidence="1" id="KW-0808">Transferase</keyword>
<dbReference type="STRING" id="1328760.A0A165A3S3"/>
<proteinExistence type="predicted"/>
<dbReference type="InParanoid" id="A0A165A3S3"/>
<dbReference type="Proteomes" id="UP000076632">
    <property type="component" value="Unassembled WGS sequence"/>
</dbReference>
<dbReference type="GeneID" id="28898945"/>
<protein>
    <recommendedName>
        <fullName evidence="2">Trichothecene 3-O-acetyltransferase-like N-terminal domain-containing protein</fullName>
    </recommendedName>
</protein>
<dbReference type="InterPro" id="IPR054710">
    <property type="entry name" value="Tri101-like_N"/>
</dbReference>
<dbReference type="Pfam" id="PF22664">
    <property type="entry name" value="TRI-like_N"/>
    <property type="match status" value="1"/>
</dbReference>
<evidence type="ECO:0000259" key="2">
    <source>
        <dbReference type="Pfam" id="PF22664"/>
    </source>
</evidence>
<dbReference type="PANTHER" id="PTHR31896">
    <property type="entry name" value="FAMILY REGULATORY PROTEIN, PUTATIVE (AFU_ORTHOLOGUE AFUA_3G14730)-RELATED"/>
    <property type="match status" value="1"/>
</dbReference>
<dbReference type="GO" id="GO:0016740">
    <property type="term" value="F:transferase activity"/>
    <property type="evidence" value="ECO:0007669"/>
    <property type="project" value="UniProtKB-KW"/>
</dbReference>
<gene>
    <name evidence="3" type="ORF">L228DRAFT_254146</name>
</gene>
<dbReference type="PANTHER" id="PTHR31896:SF64">
    <property type="entry name" value="TRICHOTHECENE 3-O-ACETYLTRANSFERASE"/>
    <property type="match status" value="1"/>
</dbReference>
<dbReference type="OrthoDB" id="1862401at2759"/>
<organism evidence="3 4">
    <name type="scientific">Xylona heveae (strain CBS 132557 / TC161)</name>
    <dbReference type="NCBI Taxonomy" id="1328760"/>
    <lineage>
        <taxon>Eukaryota</taxon>
        <taxon>Fungi</taxon>
        <taxon>Dikarya</taxon>
        <taxon>Ascomycota</taxon>
        <taxon>Pezizomycotina</taxon>
        <taxon>Xylonomycetes</taxon>
        <taxon>Xylonales</taxon>
        <taxon>Xylonaceae</taxon>
        <taxon>Xylona</taxon>
    </lineage>
</organism>
<dbReference type="InterPro" id="IPR051283">
    <property type="entry name" value="Sec_Metabolite_Acyltrans"/>
</dbReference>
<evidence type="ECO:0000256" key="1">
    <source>
        <dbReference type="ARBA" id="ARBA00022679"/>
    </source>
</evidence>
<name>A0A165A3S3_XYLHT</name>
<feature type="domain" description="Trichothecene 3-O-acetyltransferase-like N-terminal" evidence="2">
    <location>
        <begin position="17"/>
        <end position="175"/>
    </location>
</feature>
<dbReference type="OMA" id="AFIWQSV"/>
<dbReference type="EMBL" id="KV407464">
    <property type="protein sequence ID" value="KZF19908.1"/>
    <property type="molecule type" value="Genomic_DNA"/>
</dbReference>
<dbReference type="RefSeq" id="XP_018185463.1">
    <property type="nucleotide sequence ID" value="XM_018333808.1"/>
</dbReference>